<reference evidence="1 2" key="1">
    <citation type="submission" date="2017-07" db="EMBL/GenBank/DDBJ databases">
        <authorList>
            <person name="Sun Z.S."/>
            <person name="Albrecht U."/>
            <person name="Echele G."/>
            <person name="Lee C.C."/>
        </authorList>
    </citation>
    <scope>NUCLEOTIDE SEQUENCE [LARGE SCALE GENOMIC DNA]</scope>
    <source>
        <strain evidence="1 2">CGMCC 1.12672</strain>
    </source>
</reference>
<dbReference type="PANTHER" id="PTHR35802:SF1">
    <property type="entry name" value="PROTEASE SYNTHASE AND SPORULATION PROTEIN PAI 2"/>
    <property type="match status" value="1"/>
</dbReference>
<gene>
    <name evidence="1" type="ORF">SAMN06297144_1663</name>
</gene>
<protein>
    <submittedName>
        <fullName evidence="1">Negative transcriptional regulator, PaiB family</fullName>
    </submittedName>
</protein>
<dbReference type="InterPro" id="IPR012349">
    <property type="entry name" value="Split_barrel_FMN-bd"/>
</dbReference>
<dbReference type="EMBL" id="OBMI01000002">
    <property type="protein sequence ID" value="SOB86557.1"/>
    <property type="molecule type" value="Genomic_DNA"/>
</dbReference>
<dbReference type="OrthoDB" id="9794948at2"/>
<organism evidence="1 2">
    <name type="scientific">Sphingomonas guangdongensis</name>
    <dbReference type="NCBI Taxonomy" id="1141890"/>
    <lineage>
        <taxon>Bacteria</taxon>
        <taxon>Pseudomonadati</taxon>
        <taxon>Pseudomonadota</taxon>
        <taxon>Alphaproteobacteria</taxon>
        <taxon>Sphingomonadales</taxon>
        <taxon>Sphingomonadaceae</taxon>
        <taxon>Sphingomonas</taxon>
    </lineage>
</organism>
<proteinExistence type="predicted"/>
<dbReference type="InterPro" id="IPR007396">
    <property type="entry name" value="TR_PAI2-type"/>
</dbReference>
<name>A0A285R2G1_9SPHN</name>
<evidence type="ECO:0000313" key="2">
    <source>
        <dbReference type="Proteomes" id="UP000219494"/>
    </source>
</evidence>
<dbReference type="AlphaFoldDB" id="A0A285R2G1"/>
<dbReference type="PIRSF" id="PIRSF010372">
    <property type="entry name" value="PaiB"/>
    <property type="match status" value="1"/>
</dbReference>
<dbReference type="RefSeq" id="WP_097063568.1">
    <property type="nucleotide sequence ID" value="NZ_OBMI01000002.1"/>
</dbReference>
<sequence>MHPDRRFHWDDRDAIRRFVADVSFGTLFAGTPDGPRVVHLPVVWENDETLTLHVARGNAITRHLDDATGLFVVNGPDGYVSPSWYGLGPDEVPTWNYVAAELEGQVSRMDRDALAAQVRLLTSVHEDRLPGESWTPDKMDANRWERMLDAIVGFRLRVQAWRGTVKVNQNKPAAARLRAADGSAAAGRTAIAAMMRAWR</sequence>
<accession>A0A285R2G1</accession>
<dbReference type="PANTHER" id="PTHR35802">
    <property type="entry name" value="PROTEASE SYNTHASE AND SPORULATION PROTEIN PAI 2"/>
    <property type="match status" value="1"/>
</dbReference>
<dbReference type="SUPFAM" id="SSF50475">
    <property type="entry name" value="FMN-binding split barrel"/>
    <property type="match status" value="1"/>
</dbReference>
<dbReference type="Pfam" id="PF04299">
    <property type="entry name" value="FMN_bind_2"/>
    <property type="match status" value="1"/>
</dbReference>
<keyword evidence="2" id="KW-1185">Reference proteome</keyword>
<dbReference type="Proteomes" id="UP000219494">
    <property type="component" value="Unassembled WGS sequence"/>
</dbReference>
<evidence type="ECO:0000313" key="1">
    <source>
        <dbReference type="EMBL" id="SOB86557.1"/>
    </source>
</evidence>
<dbReference type="Gene3D" id="2.30.110.10">
    <property type="entry name" value="Electron Transport, Fmn-binding Protein, Chain A"/>
    <property type="match status" value="1"/>
</dbReference>